<protein>
    <submittedName>
        <fullName evidence="4">Por secretion system C-terminal sorting domain-containing protein</fullName>
    </submittedName>
</protein>
<evidence type="ECO:0000256" key="2">
    <source>
        <dbReference type="SAM" id="SignalP"/>
    </source>
</evidence>
<dbReference type="RefSeq" id="WP_073180937.1">
    <property type="nucleotide sequence ID" value="NZ_FQYI01000013.1"/>
</dbReference>
<reference evidence="4 5" key="1">
    <citation type="submission" date="2016-11" db="EMBL/GenBank/DDBJ databases">
        <authorList>
            <person name="Jaros S."/>
            <person name="Januszkiewicz K."/>
            <person name="Wedrychowicz H."/>
        </authorList>
    </citation>
    <scope>NUCLEOTIDE SEQUENCE [LARGE SCALE GENOMIC DNA]</scope>
    <source>
        <strain evidence="4 5">DSM 25479</strain>
    </source>
</reference>
<feature type="domain" description="Secretion system C-terminal sorting" evidence="3">
    <location>
        <begin position="347"/>
        <end position="425"/>
    </location>
</feature>
<organism evidence="4 5">
    <name type="scientific">Cruoricaptor ignavus</name>
    <dbReference type="NCBI Taxonomy" id="1118202"/>
    <lineage>
        <taxon>Bacteria</taxon>
        <taxon>Pseudomonadati</taxon>
        <taxon>Bacteroidota</taxon>
        <taxon>Flavobacteriia</taxon>
        <taxon>Flavobacteriales</taxon>
        <taxon>Weeksellaceae</taxon>
        <taxon>Cruoricaptor</taxon>
    </lineage>
</organism>
<keyword evidence="5" id="KW-1185">Reference proteome</keyword>
<name>A0A1M6HKV1_9FLAO</name>
<dbReference type="InterPro" id="IPR025921">
    <property type="entry name" value="HmuY"/>
</dbReference>
<dbReference type="STRING" id="1118202.SAMN05443429_11313"/>
<dbReference type="Pfam" id="PF18962">
    <property type="entry name" value="Por_Secre_tail"/>
    <property type="match status" value="1"/>
</dbReference>
<evidence type="ECO:0000313" key="5">
    <source>
        <dbReference type="Proteomes" id="UP000184335"/>
    </source>
</evidence>
<feature type="chain" id="PRO_5011957591" evidence="2">
    <location>
        <begin position="21"/>
        <end position="427"/>
    </location>
</feature>
<keyword evidence="1 2" id="KW-0732">Signal</keyword>
<dbReference type="InterPro" id="IPR026444">
    <property type="entry name" value="Secre_tail"/>
</dbReference>
<feature type="signal peptide" evidence="2">
    <location>
        <begin position="1"/>
        <end position="20"/>
    </location>
</feature>
<accession>A0A1M6HKV1</accession>
<dbReference type="EMBL" id="FQYI01000013">
    <property type="protein sequence ID" value="SHJ22802.1"/>
    <property type="molecule type" value="Genomic_DNA"/>
</dbReference>
<dbReference type="AlphaFoldDB" id="A0A1M6HKV1"/>
<proteinExistence type="predicted"/>
<evidence type="ECO:0000256" key="1">
    <source>
        <dbReference type="ARBA" id="ARBA00022729"/>
    </source>
</evidence>
<dbReference type="OrthoDB" id="629570at2"/>
<dbReference type="NCBIfam" id="TIGR04183">
    <property type="entry name" value="Por_Secre_tail"/>
    <property type="match status" value="1"/>
</dbReference>
<sequence length="427" mass="47771">MKRVSFFAFAFCVIGTTAIAQVDANGYTTVNVTMGKSYANRVFFDFSANKLSVQPSDNWDVAFYRNSAQDFGARINDAMNVETYQVSNDPSLWDAITTTASTGTVMYNSDITERIQDGVFSQGNPGCANPAFAFGFGCYNVGTHHIEGKVIYLLKYGNGNYVKFMITDYYGGYTFKYAKWNGSAWGTTITKTIANGSADAYFNYYSFTNDAEVNNNEPAKNDWELMFTRYWTNYNNIMMYRMSGVIQSPRVTIAKETETQALSTAALPPATNFQKKITTIGHSWKGTNPGSLVENTVYYVKEDTKYYRMYFIENGGSANGNMTFKFKDITEQVLGINEIVKKANFGIFPNPAPNKQVTVVYDIKNTSTNKGIITIFDMTGRKVYATEIGKEQGFFKKELQLSGLSEGTYLINLNVDGVSETKKLILK</sequence>
<evidence type="ECO:0000259" key="3">
    <source>
        <dbReference type="Pfam" id="PF18962"/>
    </source>
</evidence>
<dbReference type="Proteomes" id="UP000184335">
    <property type="component" value="Unassembled WGS sequence"/>
</dbReference>
<evidence type="ECO:0000313" key="4">
    <source>
        <dbReference type="EMBL" id="SHJ22802.1"/>
    </source>
</evidence>
<gene>
    <name evidence="4" type="ORF">SAMN05443429_11313</name>
</gene>
<dbReference type="Pfam" id="PF14064">
    <property type="entry name" value="HmuY"/>
    <property type="match status" value="1"/>
</dbReference>